<dbReference type="AlphaFoldDB" id="A0A2B7YC82"/>
<accession>A0A2B7YC82</accession>
<reference evidence="2 3" key="1">
    <citation type="submission" date="2017-10" db="EMBL/GenBank/DDBJ databases">
        <title>Comparative genomics in systemic dimorphic fungi from Ajellomycetaceae.</title>
        <authorList>
            <person name="Munoz J.F."/>
            <person name="Mcewen J.G."/>
            <person name="Clay O.K."/>
            <person name="Cuomo C.A."/>
        </authorList>
    </citation>
    <scope>NUCLEOTIDE SEQUENCE [LARGE SCALE GENOMIC DNA]</scope>
    <source>
        <strain evidence="2 3">UAMH5409</strain>
    </source>
</reference>
<comment type="caution">
    <text evidence="2">The sequence shown here is derived from an EMBL/GenBank/DDBJ whole genome shotgun (WGS) entry which is preliminary data.</text>
</comment>
<evidence type="ECO:0000313" key="3">
    <source>
        <dbReference type="Proteomes" id="UP000223968"/>
    </source>
</evidence>
<keyword evidence="3" id="KW-1185">Reference proteome</keyword>
<dbReference type="STRING" id="1447875.A0A2B7YC82"/>
<dbReference type="Proteomes" id="UP000223968">
    <property type="component" value="Unassembled WGS sequence"/>
</dbReference>
<evidence type="ECO:0000256" key="1">
    <source>
        <dbReference type="SAM" id="MobiDB-lite"/>
    </source>
</evidence>
<feature type="region of interest" description="Disordered" evidence="1">
    <location>
        <begin position="60"/>
        <end position="109"/>
    </location>
</feature>
<protein>
    <submittedName>
        <fullName evidence="2">Uncharacterized protein</fullName>
    </submittedName>
</protein>
<evidence type="ECO:0000313" key="2">
    <source>
        <dbReference type="EMBL" id="PGH18810.1"/>
    </source>
</evidence>
<feature type="compositionally biased region" description="Polar residues" evidence="1">
    <location>
        <begin position="75"/>
        <end position="105"/>
    </location>
</feature>
<gene>
    <name evidence="2" type="ORF">AJ79_00223</name>
</gene>
<name>A0A2B7YC82_9EURO</name>
<organism evidence="2 3">
    <name type="scientific">Helicocarpus griseus UAMH5409</name>
    <dbReference type="NCBI Taxonomy" id="1447875"/>
    <lineage>
        <taxon>Eukaryota</taxon>
        <taxon>Fungi</taxon>
        <taxon>Dikarya</taxon>
        <taxon>Ascomycota</taxon>
        <taxon>Pezizomycotina</taxon>
        <taxon>Eurotiomycetes</taxon>
        <taxon>Eurotiomycetidae</taxon>
        <taxon>Onygenales</taxon>
        <taxon>Ajellomycetaceae</taxon>
        <taxon>Helicocarpus</taxon>
    </lineage>
</organism>
<sequence>MGITWDKKAIEHIIGALLAAHPGFVPEYKTMALYFGNGATYDSMQGRFREYRKIAERMRQENPGAVGSETPVRRNPSTPGSGRVTKPTSTAKNRRIQGNPTTPTKSVKGKRGVGMMGAILLDGENDSLIKSEDGAGNGAAAVMGVKSENRFAGADISRNGYVDSKANGYSDDVFQAGWENGVVTRADDFENAVRFDDDSVGYDMVA</sequence>
<dbReference type="EMBL" id="PDNB01000002">
    <property type="protein sequence ID" value="PGH18810.1"/>
    <property type="molecule type" value="Genomic_DNA"/>
</dbReference>
<proteinExistence type="predicted"/>
<dbReference type="OrthoDB" id="4828117at2759"/>